<accession>A0AAN9JZ27</accession>
<evidence type="ECO:0000313" key="2">
    <source>
        <dbReference type="EMBL" id="KAK7307016.1"/>
    </source>
</evidence>
<name>A0AAN9JZ27_CANGL</name>
<feature type="chain" id="PRO_5042915131" description="Secreted protein" evidence="1">
    <location>
        <begin position="22"/>
        <end position="73"/>
    </location>
</feature>
<dbReference type="Proteomes" id="UP001367508">
    <property type="component" value="Unassembled WGS sequence"/>
</dbReference>
<comment type="caution">
    <text evidence="2">The sequence shown here is derived from an EMBL/GenBank/DDBJ whole genome shotgun (WGS) entry which is preliminary data.</text>
</comment>
<reference evidence="2 3" key="1">
    <citation type="submission" date="2024-01" db="EMBL/GenBank/DDBJ databases">
        <title>The genomes of 5 underutilized Papilionoideae crops provide insights into root nodulation and disease resistanc.</title>
        <authorList>
            <person name="Jiang F."/>
        </authorList>
    </citation>
    <scope>NUCLEOTIDE SEQUENCE [LARGE SCALE GENOMIC DNA]</scope>
    <source>
        <strain evidence="2">LVBAO_FW01</strain>
        <tissue evidence="2">Leaves</tissue>
    </source>
</reference>
<organism evidence="2 3">
    <name type="scientific">Canavalia gladiata</name>
    <name type="common">Sword bean</name>
    <name type="synonym">Dolichos gladiatus</name>
    <dbReference type="NCBI Taxonomy" id="3824"/>
    <lineage>
        <taxon>Eukaryota</taxon>
        <taxon>Viridiplantae</taxon>
        <taxon>Streptophyta</taxon>
        <taxon>Embryophyta</taxon>
        <taxon>Tracheophyta</taxon>
        <taxon>Spermatophyta</taxon>
        <taxon>Magnoliopsida</taxon>
        <taxon>eudicotyledons</taxon>
        <taxon>Gunneridae</taxon>
        <taxon>Pentapetalae</taxon>
        <taxon>rosids</taxon>
        <taxon>fabids</taxon>
        <taxon>Fabales</taxon>
        <taxon>Fabaceae</taxon>
        <taxon>Papilionoideae</taxon>
        <taxon>50 kb inversion clade</taxon>
        <taxon>NPAAA clade</taxon>
        <taxon>indigoferoid/millettioid clade</taxon>
        <taxon>Phaseoleae</taxon>
        <taxon>Canavalia</taxon>
    </lineage>
</organism>
<dbReference type="EMBL" id="JAYMYQ010000010">
    <property type="protein sequence ID" value="KAK7307016.1"/>
    <property type="molecule type" value="Genomic_DNA"/>
</dbReference>
<keyword evidence="3" id="KW-1185">Reference proteome</keyword>
<evidence type="ECO:0000313" key="3">
    <source>
        <dbReference type="Proteomes" id="UP001367508"/>
    </source>
</evidence>
<dbReference type="AlphaFoldDB" id="A0AAN9JZ27"/>
<evidence type="ECO:0000256" key="1">
    <source>
        <dbReference type="SAM" id="SignalP"/>
    </source>
</evidence>
<gene>
    <name evidence="2" type="ORF">VNO77_39702</name>
</gene>
<proteinExistence type="predicted"/>
<feature type="signal peptide" evidence="1">
    <location>
        <begin position="1"/>
        <end position="21"/>
    </location>
</feature>
<keyword evidence="1" id="KW-0732">Signal</keyword>
<evidence type="ECO:0008006" key="4">
    <source>
        <dbReference type="Google" id="ProtNLM"/>
    </source>
</evidence>
<sequence>MKLKCWIWCVVVLSWENLGLTIRHRYCQTACRISRTISILSYISLTHKPFLSSKLRVFHFPFPSFISSFHKQE</sequence>
<protein>
    <recommendedName>
        <fullName evidence="4">Secreted protein</fullName>
    </recommendedName>
</protein>